<protein>
    <submittedName>
        <fullName evidence="1">Os10g0338750 protein</fullName>
    </submittedName>
</protein>
<name>A0A0P0XTI2_ORYSJ</name>
<dbReference type="PaxDb" id="39947-A0A0P0XTI2"/>
<reference evidence="1 2" key="3">
    <citation type="journal article" date="2013" name="Rice">
        <title>Improvement of the Oryza sativa Nipponbare reference genome using next generation sequence and optical map data.</title>
        <authorList>
            <person name="Kawahara Y."/>
            <person name="de la Bastide M."/>
            <person name="Hamilton J.P."/>
            <person name="Kanamori H."/>
            <person name="McCombie W.R."/>
            <person name="Ouyang S."/>
            <person name="Schwartz D.C."/>
            <person name="Tanaka T."/>
            <person name="Wu J."/>
            <person name="Zhou S."/>
            <person name="Childs K.L."/>
            <person name="Davidson R.M."/>
            <person name="Lin H."/>
            <person name="Quesada-Ocampo L."/>
            <person name="Vaillancourt B."/>
            <person name="Sakai H."/>
            <person name="Lee S.S."/>
            <person name="Kim J."/>
            <person name="Numa H."/>
            <person name="Itoh T."/>
            <person name="Buell C.R."/>
            <person name="Matsumoto T."/>
        </authorList>
    </citation>
    <scope>NUCLEOTIDE SEQUENCE [LARGE SCALE GENOMIC DNA]</scope>
    <source>
        <strain evidence="2">cv. Nipponbare</strain>
    </source>
</reference>
<evidence type="ECO:0000313" key="1">
    <source>
        <dbReference type="EMBL" id="BAT10396.1"/>
    </source>
</evidence>
<organism evidence="1 2">
    <name type="scientific">Oryza sativa subsp. japonica</name>
    <name type="common">Rice</name>
    <dbReference type="NCBI Taxonomy" id="39947"/>
    <lineage>
        <taxon>Eukaryota</taxon>
        <taxon>Viridiplantae</taxon>
        <taxon>Streptophyta</taxon>
        <taxon>Embryophyta</taxon>
        <taxon>Tracheophyta</taxon>
        <taxon>Spermatophyta</taxon>
        <taxon>Magnoliopsida</taxon>
        <taxon>Liliopsida</taxon>
        <taxon>Poales</taxon>
        <taxon>Poaceae</taxon>
        <taxon>BOP clade</taxon>
        <taxon>Oryzoideae</taxon>
        <taxon>Oryzeae</taxon>
        <taxon>Oryzinae</taxon>
        <taxon>Oryza</taxon>
        <taxon>Oryza sativa</taxon>
    </lineage>
</organism>
<accession>A0A0P0XTI2</accession>
<reference evidence="2" key="1">
    <citation type="journal article" date="2005" name="Nature">
        <title>The map-based sequence of the rice genome.</title>
        <authorList>
            <consortium name="International rice genome sequencing project (IRGSP)"/>
            <person name="Matsumoto T."/>
            <person name="Wu J."/>
            <person name="Kanamori H."/>
            <person name="Katayose Y."/>
            <person name="Fujisawa M."/>
            <person name="Namiki N."/>
            <person name="Mizuno H."/>
            <person name="Yamamoto K."/>
            <person name="Antonio B.A."/>
            <person name="Baba T."/>
            <person name="Sakata K."/>
            <person name="Nagamura Y."/>
            <person name="Aoki H."/>
            <person name="Arikawa K."/>
            <person name="Arita K."/>
            <person name="Bito T."/>
            <person name="Chiden Y."/>
            <person name="Fujitsuka N."/>
            <person name="Fukunaka R."/>
            <person name="Hamada M."/>
            <person name="Harada C."/>
            <person name="Hayashi A."/>
            <person name="Hijishita S."/>
            <person name="Honda M."/>
            <person name="Hosokawa S."/>
            <person name="Ichikawa Y."/>
            <person name="Idonuma A."/>
            <person name="Iijima M."/>
            <person name="Ikeda M."/>
            <person name="Ikeno M."/>
            <person name="Ito K."/>
            <person name="Ito S."/>
            <person name="Ito T."/>
            <person name="Ito Y."/>
            <person name="Ito Y."/>
            <person name="Iwabuchi A."/>
            <person name="Kamiya K."/>
            <person name="Karasawa W."/>
            <person name="Kurita K."/>
            <person name="Katagiri S."/>
            <person name="Kikuta A."/>
            <person name="Kobayashi H."/>
            <person name="Kobayashi N."/>
            <person name="Machita K."/>
            <person name="Maehara T."/>
            <person name="Masukawa M."/>
            <person name="Mizubayashi T."/>
            <person name="Mukai Y."/>
            <person name="Nagasaki H."/>
            <person name="Nagata Y."/>
            <person name="Naito S."/>
            <person name="Nakashima M."/>
            <person name="Nakama Y."/>
            <person name="Nakamichi Y."/>
            <person name="Nakamura M."/>
            <person name="Meguro A."/>
            <person name="Negishi M."/>
            <person name="Ohta I."/>
            <person name="Ohta T."/>
            <person name="Okamoto M."/>
            <person name="Ono N."/>
            <person name="Saji S."/>
            <person name="Sakaguchi M."/>
            <person name="Sakai K."/>
            <person name="Shibata M."/>
            <person name="Shimokawa T."/>
            <person name="Song J."/>
            <person name="Takazaki Y."/>
            <person name="Terasawa K."/>
            <person name="Tsugane M."/>
            <person name="Tsuji K."/>
            <person name="Ueda S."/>
            <person name="Waki K."/>
            <person name="Yamagata H."/>
            <person name="Yamamoto M."/>
            <person name="Yamamoto S."/>
            <person name="Yamane H."/>
            <person name="Yoshiki S."/>
            <person name="Yoshihara R."/>
            <person name="Yukawa K."/>
            <person name="Zhong H."/>
            <person name="Yano M."/>
            <person name="Yuan Q."/>
            <person name="Ouyang S."/>
            <person name="Liu J."/>
            <person name="Jones K.M."/>
            <person name="Gansberger K."/>
            <person name="Moffat K."/>
            <person name="Hill J."/>
            <person name="Bera J."/>
            <person name="Fadrosh D."/>
            <person name="Jin S."/>
            <person name="Johri S."/>
            <person name="Kim M."/>
            <person name="Overton L."/>
            <person name="Reardon M."/>
            <person name="Tsitrin T."/>
            <person name="Vuong H."/>
            <person name="Weaver B."/>
            <person name="Ciecko A."/>
            <person name="Tallon L."/>
            <person name="Jackson J."/>
            <person name="Pai G."/>
            <person name="Aken S.V."/>
            <person name="Utterback T."/>
            <person name="Reidmuller S."/>
            <person name="Feldblyum T."/>
            <person name="Hsiao J."/>
            <person name="Zismann V."/>
            <person name="Iobst S."/>
            <person name="de Vazeille A.R."/>
            <person name="Buell C.R."/>
            <person name="Ying K."/>
            <person name="Li Y."/>
            <person name="Lu T."/>
            <person name="Huang Y."/>
            <person name="Zhao Q."/>
            <person name="Feng Q."/>
            <person name="Zhang L."/>
            <person name="Zhu J."/>
            <person name="Weng Q."/>
            <person name="Mu J."/>
            <person name="Lu Y."/>
            <person name="Fan D."/>
            <person name="Liu Y."/>
            <person name="Guan J."/>
            <person name="Zhang Y."/>
            <person name="Yu S."/>
            <person name="Liu X."/>
            <person name="Zhang Y."/>
            <person name="Hong G."/>
            <person name="Han B."/>
            <person name="Choisne N."/>
            <person name="Demange N."/>
            <person name="Orjeda G."/>
            <person name="Samain S."/>
            <person name="Cattolico L."/>
            <person name="Pelletier E."/>
            <person name="Couloux A."/>
            <person name="Segurens B."/>
            <person name="Wincker P."/>
            <person name="D'Hont A."/>
            <person name="Scarpelli C."/>
            <person name="Weissenbach J."/>
            <person name="Salanoubat M."/>
            <person name="Quetier F."/>
            <person name="Yu Y."/>
            <person name="Kim H.R."/>
            <person name="Rambo T."/>
            <person name="Currie J."/>
            <person name="Collura K."/>
            <person name="Luo M."/>
            <person name="Yang T."/>
            <person name="Ammiraju J.S.S."/>
            <person name="Engler F."/>
            <person name="Soderlund C."/>
            <person name="Wing R.A."/>
            <person name="Palmer L.E."/>
            <person name="de la Bastide M."/>
            <person name="Spiegel L."/>
            <person name="Nascimento L."/>
            <person name="Zutavern T."/>
            <person name="O'Shaughnessy A."/>
            <person name="Dike S."/>
            <person name="Dedhia N."/>
            <person name="Preston R."/>
            <person name="Balija V."/>
            <person name="McCombie W.R."/>
            <person name="Chow T."/>
            <person name="Chen H."/>
            <person name="Chung M."/>
            <person name="Chen C."/>
            <person name="Shaw J."/>
            <person name="Wu H."/>
            <person name="Hsiao K."/>
            <person name="Chao Y."/>
            <person name="Chu M."/>
            <person name="Cheng C."/>
            <person name="Hour A."/>
            <person name="Lee P."/>
            <person name="Lin S."/>
            <person name="Lin Y."/>
            <person name="Liou J."/>
            <person name="Liu S."/>
            <person name="Hsing Y."/>
            <person name="Raghuvanshi S."/>
            <person name="Mohanty A."/>
            <person name="Bharti A.K."/>
            <person name="Gaur A."/>
            <person name="Gupta V."/>
            <person name="Kumar D."/>
            <person name="Ravi V."/>
            <person name="Vij S."/>
            <person name="Kapur A."/>
            <person name="Khurana P."/>
            <person name="Khurana P."/>
            <person name="Khurana J.P."/>
            <person name="Tyagi A.K."/>
            <person name="Gaikwad K."/>
            <person name="Singh A."/>
            <person name="Dalal V."/>
            <person name="Srivastava S."/>
            <person name="Dixit A."/>
            <person name="Pal A.K."/>
            <person name="Ghazi I.A."/>
            <person name="Yadav M."/>
            <person name="Pandit A."/>
            <person name="Bhargava A."/>
            <person name="Sureshbabu K."/>
            <person name="Batra K."/>
            <person name="Sharma T.R."/>
            <person name="Mohapatra T."/>
            <person name="Singh N.K."/>
            <person name="Messing J."/>
            <person name="Nelson A.B."/>
            <person name="Fuks G."/>
            <person name="Kavchok S."/>
            <person name="Keizer G."/>
            <person name="Linton E."/>
            <person name="Llaca V."/>
            <person name="Song R."/>
            <person name="Tanyolac B."/>
            <person name="Young S."/>
            <person name="Ho-Il K."/>
            <person name="Hahn J.H."/>
            <person name="Sangsakoo G."/>
            <person name="Vanavichit A."/>
            <person name="de Mattos Luiz.A.T."/>
            <person name="Zimmer P.D."/>
            <person name="Malone G."/>
            <person name="Dellagostin O."/>
            <person name="de Oliveira A.C."/>
            <person name="Bevan M."/>
            <person name="Bancroft I."/>
            <person name="Minx P."/>
            <person name="Cordum H."/>
            <person name="Wilson R."/>
            <person name="Cheng Z."/>
            <person name="Jin W."/>
            <person name="Jiang J."/>
            <person name="Leong S.A."/>
            <person name="Iwama H."/>
            <person name="Gojobori T."/>
            <person name="Itoh T."/>
            <person name="Niimura Y."/>
            <person name="Fujii Y."/>
            <person name="Habara T."/>
            <person name="Sakai H."/>
            <person name="Sato Y."/>
            <person name="Wilson G."/>
            <person name="Kumar K."/>
            <person name="McCouch S."/>
            <person name="Juretic N."/>
            <person name="Hoen D."/>
            <person name="Wright S."/>
            <person name="Bruskiewich R."/>
            <person name="Bureau T."/>
            <person name="Miyao A."/>
            <person name="Hirochika H."/>
            <person name="Nishikawa T."/>
            <person name="Kadowaki K."/>
            <person name="Sugiura M."/>
            <person name="Burr B."/>
            <person name="Sasaki T."/>
        </authorList>
    </citation>
    <scope>NUCLEOTIDE SEQUENCE [LARGE SCALE GENOMIC DNA]</scope>
    <source>
        <strain evidence="2">cv. Nipponbare</strain>
    </source>
</reference>
<dbReference type="InParanoid" id="A0A0P0XTI2"/>
<dbReference type="Proteomes" id="UP000059680">
    <property type="component" value="Chromosome 10"/>
</dbReference>
<proteinExistence type="predicted"/>
<dbReference type="AlphaFoldDB" id="A0A0P0XTI2"/>
<reference evidence="1 2" key="2">
    <citation type="journal article" date="2013" name="Plant Cell Physiol.">
        <title>Rice Annotation Project Database (RAP-DB): an integrative and interactive database for rice genomics.</title>
        <authorList>
            <person name="Sakai H."/>
            <person name="Lee S.S."/>
            <person name="Tanaka T."/>
            <person name="Numa H."/>
            <person name="Kim J."/>
            <person name="Kawahara Y."/>
            <person name="Wakimoto H."/>
            <person name="Yang C.C."/>
            <person name="Iwamoto M."/>
            <person name="Abe T."/>
            <person name="Yamada Y."/>
            <person name="Muto A."/>
            <person name="Inokuchi H."/>
            <person name="Ikemura T."/>
            <person name="Matsumoto T."/>
            <person name="Sasaki T."/>
            <person name="Itoh T."/>
        </authorList>
    </citation>
    <scope>NUCLEOTIDE SEQUENCE [LARGE SCALE GENOMIC DNA]</scope>
    <source>
        <strain evidence="2">cv. Nipponbare</strain>
    </source>
</reference>
<sequence>MRQMQRRYCVAREEARSEPAREQEVVATAALLHLHHYRPIKVHSCCSPSLPCTASGDHRHLAQHVDHFRRAHSAGTGTGCLINLSSLIQYSHTSPGAGTYVLCFPKIRSESVEVERDANDRPPSQSQTDVAALCLTSARANKEGQDQPQVRHAEVEHVERAAGIWNPPLR</sequence>
<evidence type="ECO:0000313" key="2">
    <source>
        <dbReference type="Proteomes" id="UP000059680"/>
    </source>
</evidence>
<keyword evidence="2" id="KW-1185">Reference proteome</keyword>
<gene>
    <name evidence="1" type="ordered locus">Os10g0338750</name>
    <name evidence="1" type="ORF">OSNPB_100338750</name>
</gene>
<dbReference type="EMBL" id="AP014966">
    <property type="protein sequence ID" value="BAT10396.1"/>
    <property type="molecule type" value="Genomic_DNA"/>
</dbReference>